<proteinExistence type="predicted"/>
<evidence type="ECO:0000313" key="2">
    <source>
        <dbReference type="EMBL" id="KAL1547212.1"/>
    </source>
</evidence>
<accession>A0ABD1GSU9</accession>
<evidence type="ECO:0000256" key="1">
    <source>
        <dbReference type="SAM" id="MobiDB-lite"/>
    </source>
</evidence>
<dbReference type="EMBL" id="JBEAFC010000008">
    <property type="protein sequence ID" value="KAL1547212.1"/>
    <property type="molecule type" value="Genomic_DNA"/>
</dbReference>
<sequence length="131" mass="15049">MENPNLLLGGKCESDPDSGACGKRKRGEIEDIPEIDFGGEIAKIDSAMAEEKKTRKVEEFEDRYGILSPYQKRMIFEDEDYFIKDYISPDEGSDEEHIEKEPYDRKAILQYISEVRKSFGFDVDTDISLHG</sequence>
<name>A0ABD1GSU9_SALDI</name>
<reference evidence="2 3" key="1">
    <citation type="submission" date="2024-06" db="EMBL/GenBank/DDBJ databases">
        <title>A chromosome level genome sequence of Diviner's sage (Salvia divinorum).</title>
        <authorList>
            <person name="Ford S.A."/>
            <person name="Ro D.-K."/>
            <person name="Ness R.W."/>
            <person name="Phillips M.A."/>
        </authorList>
    </citation>
    <scope>NUCLEOTIDE SEQUENCE [LARGE SCALE GENOMIC DNA]</scope>
    <source>
        <strain evidence="2">SAF-2024a</strain>
        <tissue evidence="2">Leaf</tissue>
    </source>
</reference>
<protein>
    <submittedName>
        <fullName evidence="2">Uncharacterized protein</fullName>
    </submittedName>
</protein>
<keyword evidence="3" id="KW-1185">Reference proteome</keyword>
<dbReference type="Proteomes" id="UP001567538">
    <property type="component" value="Unassembled WGS sequence"/>
</dbReference>
<dbReference type="AlphaFoldDB" id="A0ABD1GSU9"/>
<feature type="region of interest" description="Disordered" evidence="1">
    <location>
        <begin position="1"/>
        <end position="26"/>
    </location>
</feature>
<organism evidence="2 3">
    <name type="scientific">Salvia divinorum</name>
    <name type="common">Maria pastora</name>
    <name type="synonym">Diviner's sage</name>
    <dbReference type="NCBI Taxonomy" id="28513"/>
    <lineage>
        <taxon>Eukaryota</taxon>
        <taxon>Viridiplantae</taxon>
        <taxon>Streptophyta</taxon>
        <taxon>Embryophyta</taxon>
        <taxon>Tracheophyta</taxon>
        <taxon>Spermatophyta</taxon>
        <taxon>Magnoliopsida</taxon>
        <taxon>eudicotyledons</taxon>
        <taxon>Gunneridae</taxon>
        <taxon>Pentapetalae</taxon>
        <taxon>asterids</taxon>
        <taxon>lamiids</taxon>
        <taxon>Lamiales</taxon>
        <taxon>Lamiaceae</taxon>
        <taxon>Nepetoideae</taxon>
        <taxon>Mentheae</taxon>
        <taxon>Salviinae</taxon>
        <taxon>Salvia</taxon>
        <taxon>Salvia subgen. Calosphace</taxon>
    </lineage>
</organism>
<comment type="caution">
    <text evidence="2">The sequence shown here is derived from an EMBL/GenBank/DDBJ whole genome shotgun (WGS) entry which is preliminary data.</text>
</comment>
<gene>
    <name evidence="2" type="ORF">AAHA92_23714</name>
</gene>
<evidence type="ECO:0000313" key="3">
    <source>
        <dbReference type="Proteomes" id="UP001567538"/>
    </source>
</evidence>